<evidence type="ECO:0000256" key="4">
    <source>
        <dbReference type="PROSITE-ProRule" id="PRU01161"/>
    </source>
</evidence>
<sequence>MAKAYGRGKRHEKAINLALQGGGSHGAFTWGVLDRMFEEDRLWIEGISGTSAGAMNAVVATQGMYDDGARGAQAALEEFWHAVSRAGQLSPIKRTPWGIASGSWSLDNSPGYLWMDLLSRMASPYDLNPLGYNPLRNLVEDFVDFDKVAGCDDMGLYISATNVETGHARVFHRHEITLDVVMASACLPHLFKAVEVDGVPYWDGGFMGNPVLFPFIDHSPSPDILIVQINPLKRPGTPQRARDIQNRLNEITFNASMLRDVKTIDLIDGLIVEGQLSEDQFRRIYLHMIDGCDDMLALDASSKLNSEWAFLCHLRDIGRAHADRWLKVNFEQIEVASTLDVDALFGEAGAAGKSNVLELEAERAARGKRF</sequence>
<feature type="domain" description="PNPLA" evidence="5">
    <location>
        <begin position="17"/>
        <end position="216"/>
    </location>
</feature>
<protein>
    <submittedName>
        <fullName evidence="6">Patatin-like phospholipase family protein</fullName>
    </submittedName>
</protein>
<keyword evidence="2 4" id="KW-0442">Lipid degradation</keyword>
<keyword evidence="3 4" id="KW-0443">Lipid metabolism</keyword>
<gene>
    <name evidence="6" type="ORF">RZS32_002830</name>
</gene>
<dbReference type="PROSITE" id="PS51635">
    <property type="entry name" value="PNPLA"/>
    <property type="match status" value="1"/>
</dbReference>
<dbReference type="Pfam" id="PF01734">
    <property type="entry name" value="Patatin"/>
    <property type="match status" value="1"/>
</dbReference>
<feature type="short sequence motif" description="GXSXG" evidence="4">
    <location>
        <begin position="49"/>
        <end position="53"/>
    </location>
</feature>
<organism evidence="6 7">
    <name type="scientific">Roseovarius rhodophyticola</name>
    <dbReference type="NCBI Taxonomy" id="3080827"/>
    <lineage>
        <taxon>Bacteria</taxon>
        <taxon>Pseudomonadati</taxon>
        <taxon>Pseudomonadota</taxon>
        <taxon>Alphaproteobacteria</taxon>
        <taxon>Rhodobacterales</taxon>
        <taxon>Roseobacteraceae</taxon>
        <taxon>Roseovarius</taxon>
    </lineage>
</organism>
<feature type="active site" description="Nucleophile" evidence="4">
    <location>
        <position position="51"/>
    </location>
</feature>
<dbReference type="RefSeq" id="WP_317055519.1">
    <property type="nucleotide sequence ID" value="NZ_CP146606.1"/>
</dbReference>
<evidence type="ECO:0000256" key="3">
    <source>
        <dbReference type="ARBA" id="ARBA00023098"/>
    </source>
</evidence>
<proteinExistence type="predicted"/>
<dbReference type="Proteomes" id="UP001281305">
    <property type="component" value="Chromosome"/>
</dbReference>
<dbReference type="InterPro" id="IPR050301">
    <property type="entry name" value="NTE"/>
</dbReference>
<reference evidence="6 7" key="1">
    <citation type="submission" date="2024-02" db="EMBL/GenBank/DDBJ databases">
        <title>Roseovarius strain W115 nov., isolated from a marine algae.</title>
        <authorList>
            <person name="Lee M.W."/>
            <person name="Lee J.K."/>
            <person name="Kim J.M."/>
            <person name="Choi D.G."/>
            <person name="Baek J.H."/>
            <person name="Bayburt H."/>
            <person name="Jung J.J."/>
            <person name="Han D.M."/>
            <person name="Jeon C.O."/>
        </authorList>
    </citation>
    <scope>NUCLEOTIDE SEQUENCE [LARGE SCALE GENOMIC DNA]</scope>
    <source>
        <strain evidence="6 7">W115</strain>
    </source>
</reference>
<keyword evidence="1 4" id="KW-0378">Hydrolase</keyword>
<feature type="short sequence motif" description="DGA/G" evidence="4">
    <location>
        <begin position="203"/>
        <end position="205"/>
    </location>
</feature>
<dbReference type="SUPFAM" id="SSF52151">
    <property type="entry name" value="FabD/lysophospholipase-like"/>
    <property type="match status" value="1"/>
</dbReference>
<dbReference type="Gene3D" id="3.40.1090.10">
    <property type="entry name" value="Cytosolic phospholipase A2 catalytic domain"/>
    <property type="match status" value="2"/>
</dbReference>
<dbReference type="PANTHER" id="PTHR14226:SF78">
    <property type="entry name" value="SLR0060 PROTEIN"/>
    <property type="match status" value="1"/>
</dbReference>
<dbReference type="InterPro" id="IPR002641">
    <property type="entry name" value="PNPLA_dom"/>
</dbReference>
<name>A0ABZ2TGM7_9RHOB</name>
<dbReference type="InterPro" id="IPR016035">
    <property type="entry name" value="Acyl_Trfase/lysoPLipase"/>
</dbReference>
<evidence type="ECO:0000256" key="2">
    <source>
        <dbReference type="ARBA" id="ARBA00022963"/>
    </source>
</evidence>
<evidence type="ECO:0000313" key="6">
    <source>
        <dbReference type="EMBL" id="WYK18841.1"/>
    </source>
</evidence>
<keyword evidence="7" id="KW-1185">Reference proteome</keyword>
<dbReference type="EMBL" id="CP146606">
    <property type="protein sequence ID" value="WYK18841.1"/>
    <property type="molecule type" value="Genomic_DNA"/>
</dbReference>
<feature type="active site" description="Proton acceptor" evidence="4">
    <location>
        <position position="203"/>
    </location>
</feature>
<evidence type="ECO:0000256" key="1">
    <source>
        <dbReference type="ARBA" id="ARBA00022801"/>
    </source>
</evidence>
<dbReference type="PANTHER" id="PTHR14226">
    <property type="entry name" value="NEUROPATHY TARGET ESTERASE/SWISS CHEESE D.MELANOGASTER"/>
    <property type="match status" value="1"/>
</dbReference>
<feature type="short sequence motif" description="GXGXXG" evidence="4">
    <location>
        <begin position="21"/>
        <end position="26"/>
    </location>
</feature>
<evidence type="ECO:0000259" key="5">
    <source>
        <dbReference type="PROSITE" id="PS51635"/>
    </source>
</evidence>
<evidence type="ECO:0000313" key="7">
    <source>
        <dbReference type="Proteomes" id="UP001281305"/>
    </source>
</evidence>
<accession>A0ABZ2TGM7</accession>